<sequence length="393" mass="42938">MNLDEQIEQCRDEVIALRRDFHQYPELGFAEHRTAAVVEAYLQALGLETQRVVETGVVALLEGAEPGPVLMLRADMDALPIQEENEVDYVSTKPGVMHACGHDAHLAMLLVAAKILVGQRAAIKGTIKFVFQPNEESAGAVPMILAGVLENPTVDAAMAIHAWTPIASGYIGITAGAVMGGLDVFSLTIKGKSGHTGLPQEAIDPILAAANLIQTVQMIQTREISNLKSTTIMFGRINGGIKSNIIADNVELEGSIRFLYRGGPDSIEQPTERFIRIAEQVCTTHRCTVNIEITHENIPLINDPTMVALAREAAYQVFPDERYIIDNISIASEDFSEFSIRVPGVFMFLGAGNPEKETDYPHHNPRFNIDEDVLIQGVAMHVQGALNFFNRAT</sequence>
<feature type="binding site" evidence="2">
    <location>
        <position position="102"/>
    </location>
    <ligand>
        <name>Mn(2+)</name>
        <dbReference type="ChEBI" id="CHEBI:29035"/>
        <label>2</label>
    </ligand>
</feature>
<reference evidence="4 5" key="1">
    <citation type="submission" date="2016-11" db="EMBL/GenBank/DDBJ databases">
        <authorList>
            <person name="Jaros S."/>
            <person name="Januszkiewicz K."/>
            <person name="Wedrychowicz H."/>
        </authorList>
    </citation>
    <scope>NUCLEOTIDE SEQUENCE [LARGE SCALE GENOMIC DNA]</scope>
    <source>
        <strain evidence="4 5">DSM 9705</strain>
    </source>
</reference>
<dbReference type="SUPFAM" id="SSF55031">
    <property type="entry name" value="Bacterial exopeptidase dimerisation domain"/>
    <property type="match status" value="1"/>
</dbReference>
<feature type="binding site" evidence="2">
    <location>
        <position position="136"/>
    </location>
    <ligand>
        <name>Mn(2+)</name>
        <dbReference type="ChEBI" id="CHEBI:29035"/>
        <label>2</label>
    </ligand>
</feature>
<evidence type="ECO:0000313" key="5">
    <source>
        <dbReference type="Proteomes" id="UP000184139"/>
    </source>
</evidence>
<dbReference type="EMBL" id="FQXS01000001">
    <property type="protein sequence ID" value="SHH38126.1"/>
    <property type="molecule type" value="Genomic_DNA"/>
</dbReference>
<dbReference type="Pfam" id="PF01546">
    <property type="entry name" value="Peptidase_M20"/>
    <property type="match status" value="1"/>
</dbReference>
<evidence type="ECO:0000259" key="3">
    <source>
        <dbReference type="Pfam" id="PF07687"/>
    </source>
</evidence>
<dbReference type="NCBIfam" id="TIGR01891">
    <property type="entry name" value="amidohydrolases"/>
    <property type="match status" value="1"/>
</dbReference>
<feature type="binding site" evidence="2">
    <location>
        <position position="363"/>
    </location>
    <ligand>
        <name>Mn(2+)</name>
        <dbReference type="ChEBI" id="CHEBI:29035"/>
        <label>2</label>
    </ligand>
</feature>
<keyword evidence="2" id="KW-0464">Manganese</keyword>
<proteinExistence type="predicted"/>
<dbReference type="GO" id="GO:0016787">
    <property type="term" value="F:hydrolase activity"/>
    <property type="evidence" value="ECO:0007669"/>
    <property type="project" value="UniProtKB-KW"/>
</dbReference>
<comment type="cofactor">
    <cofactor evidence="2">
        <name>Mn(2+)</name>
        <dbReference type="ChEBI" id="CHEBI:29035"/>
    </cofactor>
    <text evidence="2">The Mn(2+) ion enhances activity.</text>
</comment>
<dbReference type="PIRSF" id="PIRSF005962">
    <property type="entry name" value="Pept_M20D_amidohydro"/>
    <property type="match status" value="1"/>
</dbReference>
<name>A0A1M5SHW0_9BACT</name>
<evidence type="ECO:0000313" key="4">
    <source>
        <dbReference type="EMBL" id="SHH38126.1"/>
    </source>
</evidence>
<dbReference type="Proteomes" id="UP000184139">
    <property type="component" value="Unassembled WGS sequence"/>
</dbReference>
<dbReference type="PANTHER" id="PTHR11014:SF63">
    <property type="entry name" value="METALLOPEPTIDASE, PUTATIVE (AFU_ORTHOLOGUE AFUA_6G09600)-RELATED"/>
    <property type="match status" value="1"/>
</dbReference>
<evidence type="ECO:0000256" key="1">
    <source>
        <dbReference type="ARBA" id="ARBA00022801"/>
    </source>
</evidence>
<dbReference type="Gene3D" id="3.30.70.360">
    <property type="match status" value="1"/>
</dbReference>
<dbReference type="InterPro" id="IPR002933">
    <property type="entry name" value="Peptidase_M20"/>
</dbReference>
<dbReference type="InterPro" id="IPR036264">
    <property type="entry name" value="Bact_exopeptidase_dim_dom"/>
</dbReference>
<dbReference type="InterPro" id="IPR011650">
    <property type="entry name" value="Peptidase_M20_dimer"/>
</dbReference>
<dbReference type="RefSeq" id="WP_073373098.1">
    <property type="nucleotide sequence ID" value="NZ_FQXS01000001.1"/>
</dbReference>
<dbReference type="InterPro" id="IPR017439">
    <property type="entry name" value="Amidohydrolase"/>
</dbReference>
<feature type="domain" description="Peptidase M20 dimerisation" evidence="3">
    <location>
        <begin position="185"/>
        <end position="260"/>
    </location>
</feature>
<accession>A0A1M5SHW0</accession>
<protein>
    <submittedName>
        <fullName evidence="4">Amidohydrolase</fullName>
    </submittedName>
</protein>
<dbReference type="SUPFAM" id="SSF53187">
    <property type="entry name" value="Zn-dependent exopeptidases"/>
    <property type="match status" value="1"/>
</dbReference>
<keyword evidence="1 4" id="KW-0378">Hydrolase</keyword>
<dbReference type="OrthoDB" id="9777385at2"/>
<organism evidence="4 5">
    <name type="scientific">Desulfofustis glycolicus DSM 9705</name>
    <dbReference type="NCBI Taxonomy" id="1121409"/>
    <lineage>
        <taxon>Bacteria</taxon>
        <taxon>Pseudomonadati</taxon>
        <taxon>Thermodesulfobacteriota</taxon>
        <taxon>Desulfobulbia</taxon>
        <taxon>Desulfobulbales</taxon>
        <taxon>Desulfocapsaceae</taxon>
        <taxon>Desulfofustis</taxon>
    </lineage>
</organism>
<evidence type="ECO:0000256" key="2">
    <source>
        <dbReference type="PIRSR" id="PIRSR005962-1"/>
    </source>
</evidence>
<dbReference type="STRING" id="1121409.SAMN02745124_00363"/>
<dbReference type="Gene3D" id="3.40.630.10">
    <property type="entry name" value="Zn peptidases"/>
    <property type="match status" value="1"/>
</dbReference>
<dbReference type="GO" id="GO:0046872">
    <property type="term" value="F:metal ion binding"/>
    <property type="evidence" value="ECO:0007669"/>
    <property type="project" value="UniProtKB-KW"/>
</dbReference>
<dbReference type="Pfam" id="PF07687">
    <property type="entry name" value="M20_dimer"/>
    <property type="match status" value="1"/>
</dbReference>
<dbReference type="AlphaFoldDB" id="A0A1M5SHW0"/>
<feature type="binding site" evidence="2">
    <location>
        <position position="100"/>
    </location>
    <ligand>
        <name>Mn(2+)</name>
        <dbReference type="ChEBI" id="CHEBI:29035"/>
        <label>2</label>
    </ligand>
</feature>
<keyword evidence="2" id="KW-0479">Metal-binding</keyword>
<feature type="binding site" evidence="2">
    <location>
        <position position="161"/>
    </location>
    <ligand>
        <name>Mn(2+)</name>
        <dbReference type="ChEBI" id="CHEBI:29035"/>
        <label>2</label>
    </ligand>
</feature>
<gene>
    <name evidence="4" type="ORF">SAMN02745124_00363</name>
</gene>
<dbReference type="PANTHER" id="PTHR11014">
    <property type="entry name" value="PEPTIDASE M20 FAMILY MEMBER"/>
    <property type="match status" value="1"/>
</dbReference>
<keyword evidence="5" id="KW-1185">Reference proteome</keyword>